<dbReference type="GO" id="GO:0004175">
    <property type="term" value="F:endopeptidase activity"/>
    <property type="evidence" value="ECO:0007669"/>
    <property type="project" value="UniProtKB-ARBA"/>
</dbReference>
<keyword evidence="6" id="KW-1185">Reference proteome</keyword>
<dbReference type="GO" id="GO:0080120">
    <property type="term" value="P:CAAX-box protein maturation"/>
    <property type="evidence" value="ECO:0007669"/>
    <property type="project" value="UniProtKB-ARBA"/>
</dbReference>
<feature type="transmembrane region" description="Helical" evidence="1">
    <location>
        <begin position="37"/>
        <end position="56"/>
    </location>
</feature>
<gene>
    <name evidence="4" type="ORF">DFR51_0805</name>
    <name evidence="3" type="ORF">SmB9_18730</name>
</gene>
<keyword evidence="1" id="KW-0812">Transmembrane</keyword>
<dbReference type="EMBL" id="RBWX01000007">
    <property type="protein sequence ID" value="RKS91247.1"/>
    <property type="molecule type" value="Genomic_DNA"/>
</dbReference>
<protein>
    <submittedName>
        <fullName evidence="4">CAAX prenyl protease-like protein</fullName>
    </submittedName>
</protein>
<dbReference type="PANTHER" id="PTHR35797:SF1">
    <property type="entry name" value="PROTEASE"/>
    <property type="match status" value="1"/>
</dbReference>
<proteinExistence type="predicted"/>
<dbReference type="RefSeq" id="WP_121047720.1">
    <property type="nucleotide sequence ID" value="NZ_AP018711.1"/>
</dbReference>
<feature type="transmembrane region" description="Helical" evidence="1">
    <location>
        <begin position="166"/>
        <end position="190"/>
    </location>
</feature>
<dbReference type="Proteomes" id="UP000275727">
    <property type="component" value="Chromosome"/>
</dbReference>
<dbReference type="AlphaFoldDB" id="A0AAD1D5Y0"/>
<dbReference type="KEGG" id="smic:SmB9_18730"/>
<evidence type="ECO:0000313" key="3">
    <source>
        <dbReference type="EMBL" id="BBE34215.1"/>
    </source>
</evidence>
<accession>A0AAD1D5Y0</accession>
<reference evidence="3 5" key="1">
    <citation type="submission" date="2018-06" db="EMBL/GenBank/DDBJ databases">
        <title>Complete Genome Sequence of the Microcystin-Degrading Bacterium Sphingosinicella microcystinivorans Strain B-9.</title>
        <authorList>
            <person name="Jin H."/>
            <person name="Nishizawa T."/>
            <person name="Guo Y."/>
            <person name="Nishizawa A."/>
            <person name="Park H."/>
            <person name="Kato H."/>
            <person name="Tsuji K."/>
            <person name="Harada K."/>
        </authorList>
    </citation>
    <scope>NUCLEOTIDE SEQUENCE [LARGE SCALE GENOMIC DNA]</scope>
    <source>
        <strain evidence="3 5">B9</strain>
    </source>
</reference>
<evidence type="ECO:0000256" key="1">
    <source>
        <dbReference type="SAM" id="Phobius"/>
    </source>
</evidence>
<dbReference type="PANTHER" id="PTHR35797">
    <property type="entry name" value="PROTEASE-RELATED"/>
    <property type="match status" value="1"/>
</dbReference>
<evidence type="ECO:0000313" key="6">
    <source>
        <dbReference type="Proteomes" id="UP000276029"/>
    </source>
</evidence>
<sequence>MEQRKLVGDILFFLALTLAISCIFYVPLVTLQPSPAFMPYVTGLMWSPAIAALLTVRFRRLDLASLGWGWCEHRWNLTAYLVPLGYAGLAYAAVWILGLGGFADAENIKQLRAFLGWKDAHPALIVIGYALLMATTGMAISLATALGEEIGWRGFLAPRVAKVAGFMPSVFIVGIIWGMWHMPLILLGGYNAKTEWWVAVPCFMLLVLGVSLIAAWLRLKSGSLWPAAILHASHNLFIQRVFTPLTGPRGEVTPYVIDEFGIAVPVAILIFVVWFWRRRAEVA</sequence>
<evidence type="ECO:0000259" key="2">
    <source>
        <dbReference type="Pfam" id="PF02517"/>
    </source>
</evidence>
<organism evidence="3 5">
    <name type="scientific">Sphingosinicella microcystinivorans</name>
    <dbReference type="NCBI Taxonomy" id="335406"/>
    <lineage>
        <taxon>Bacteria</taxon>
        <taxon>Pseudomonadati</taxon>
        <taxon>Pseudomonadota</taxon>
        <taxon>Alphaproteobacteria</taxon>
        <taxon>Sphingomonadales</taxon>
        <taxon>Sphingosinicellaceae</taxon>
        <taxon>Sphingosinicella</taxon>
    </lineage>
</organism>
<dbReference type="Pfam" id="PF02517">
    <property type="entry name" value="Rce1-like"/>
    <property type="match status" value="1"/>
</dbReference>
<feature type="domain" description="CAAX prenyl protease 2/Lysostaphin resistance protein A-like" evidence="2">
    <location>
        <begin position="136"/>
        <end position="237"/>
    </location>
</feature>
<name>A0AAD1D5Y0_SPHMI</name>
<feature type="transmembrane region" description="Helical" evidence="1">
    <location>
        <begin position="77"/>
        <end position="103"/>
    </location>
</feature>
<dbReference type="InterPro" id="IPR003675">
    <property type="entry name" value="Rce1/LyrA-like_dom"/>
</dbReference>
<dbReference type="Proteomes" id="UP000276029">
    <property type="component" value="Unassembled WGS sequence"/>
</dbReference>
<keyword evidence="1" id="KW-0472">Membrane</keyword>
<evidence type="ECO:0000313" key="4">
    <source>
        <dbReference type="EMBL" id="RKS91247.1"/>
    </source>
</evidence>
<feature type="transmembrane region" description="Helical" evidence="1">
    <location>
        <begin position="255"/>
        <end position="276"/>
    </location>
</feature>
<keyword evidence="1" id="KW-1133">Transmembrane helix</keyword>
<dbReference type="InterPro" id="IPR042150">
    <property type="entry name" value="MmRce1-like"/>
</dbReference>
<reference evidence="4 6" key="2">
    <citation type="submission" date="2018-10" db="EMBL/GenBank/DDBJ databases">
        <title>Genomic Encyclopedia of Type Strains, Phase IV (KMG-IV): sequencing the most valuable type-strain genomes for metagenomic binning, comparative biology and taxonomic classification.</title>
        <authorList>
            <person name="Goeker M."/>
        </authorList>
    </citation>
    <scope>NUCLEOTIDE SEQUENCE [LARGE SCALE GENOMIC DNA]</scope>
    <source>
        <strain evidence="4 6">DSM 19791</strain>
    </source>
</reference>
<feature type="transmembrane region" description="Helical" evidence="1">
    <location>
        <begin position="196"/>
        <end position="217"/>
    </location>
</feature>
<dbReference type="EMBL" id="AP018711">
    <property type="protein sequence ID" value="BBE34215.1"/>
    <property type="molecule type" value="Genomic_DNA"/>
</dbReference>
<feature type="transmembrane region" description="Helical" evidence="1">
    <location>
        <begin position="12"/>
        <end position="31"/>
    </location>
</feature>
<evidence type="ECO:0000313" key="5">
    <source>
        <dbReference type="Proteomes" id="UP000275727"/>
    </source>
</evidence>
<feature type="transmembrane region" description="Helical" evidence="1">
    <location>
        <begin position="123"/>
        <end position="146"/>
    </location>
</feature>
<dbReference type="PROSITE" id="PS51257">
    <property type="entry name" value="PROKAR_LIPOPROTEIN"/>
    <property type="match status" value="1"/>
</dbReference>